<keyword evidence="2" id="KW-0285">Flavoprotein</keyword>
<dbReference type="OrthoDB" id="10254877at2759"/>
<proteinExistence type="predicted"/>
<reference evidence="8" key="2">
    <citation type="journal article" date="2019" name="Mol. Plant Microbe Interact.">
        <title>Genome sequence resources for four phytopathogenic fungi from the Colletotrichum orbiculare species complex.</title>
        <authorList>
            <person name="Gan P."/>
            <person name="Tsushima A."/>
            <person name="Narusaka M."/>
            <person name="Narusaka Y."/>
            <person name="Takano Y."/>
            <person name="Kubo Y."/>
            <person name="Shirasu K."/>
        </authorList>
    </citation>
    <scope>GENOME REANNOTATION</scope>
    <source>
        <strain evidence="8">104-T / ATCC 96160 / CBS 514.97 / LARS 414 / MAFF 240422</strain>
    </source>
</reference>
<feature type="transmembrane region" description="Helical" evidence="5">
    <location>
        <begin position="93"/>
        <end position="113"/>
    </location>
</feature>
<organism evidence="7 8">
    <name type="scientific">Colletotrichum orbiculare (strain 104-T / ATCC 96160 / CBS 514.97 / LARS 414 / MAFF 240422)</name>
    <name type="common">Cucumber anthracnose fungus</name>
    <name type="synonym">Colletotrichum lagenarium</name>
    <dbReference type="NCBI Taxonomy" id="1213857"/>
    <lineage>
        <taxon>Eukaryota</taxon>
        <taxon>Fungi</taxon>
        <taxon>Dikarya</taxon>
        <taxon>Ascomycota</taxon>
        <taxon>Pezizomycotina</taxon>
        <taxon>Sordariomycetes</taxon>
        <taxon>Hypocreomycetidae</taxon>
        <taxon>Glomerellales</taxon>
        <taxon>Glomerellaceae</taxon>
        <taxon>Colletotrichum</taxon>
        <taxon>Colletotrichum orbiculare species complex</taxon>
    </lineage>
</organism>
<evidence type="ECO:0000259" key="6">
    <source>
        <dbReference type="Pfam" id="PF00890"/>
    </source>
</evidence>
<gene>
    <name evidence="7" type="primary">osm1-0</name>
    <name evidence="7" type="ORF">Cob_v012795</name>
</gene>
<comment type="caution">
    <text evidence="7">The sequence shown here is derived from an EMBL/GenBank/DDBJ whole genome shotgun (WGS) entry which is preliminary data.</text>
</comment>
<dbReference type="AlphaFoldDB" id="A0A484F9X7"/>
<reference evidence="8" key="1">
    <citation type="journal article" date="2013" name="New Phytol.">
        <title>Comparative genomic and transcriptomic analyses reveal the hemibiotrophic stage shift of Colletotrichum fungi.</title>
        <authorList>
            <person name="Gan P."/>
            <person name="Ikeda K."/>
            <person name="Irieda H."/>
            <person name="Narusaka M."/>
            <person name="O'Connell R.J."/>
            <person name="Narusaka Y."/>
            <person name="Takano Y."/>
            <person name="Kubo Y."/>
            <person name="Shirasu K."/>
        </authorList>
    </citation>
    <scope>NUCLEOTIDE SEQUENCE [LARGE SCALE GENOMIC DNA]</scope>
    <source>
        <strain evidence="8">104-T / ATCC 96160 / CBS 514.97 / LARS 414 / MAFF 240422</strain>
    </source>
</reference>
<keyword evidence="8" id="KW-1185">Reference proteome</keyword>
<keyword evidence="4" id="KW-0560">Oxidoreductase</keyword>
<dbReference type="Pfam" id="PF00890">
    <property type="entry name" value="FAD_binding_2"/>
    <property type="match status" value="1"/>
</dbReference>
<keyword evidence="5" id="KW-1133">Transmembrane helix</keyword>
<evidence type="ECO:0000256" key="5">
    <source>
        <dbReference type="SAM" id="Phobius"/>
    </source>
</evidence>
<feature type="domain" description="FAD-dependent oxidoreductase 2 FAD-binding" evidence="6">
    <location>
        <begin position="144"/>
        <end position="585"/>
    </location>
</feature>
<dbReference type="InterPro" id="IPR050315">
    <property type="entry name" value="FAD-oxidoreductase_2"/>
</dbReference>
<dbReference type="SUPFAM" id="SSF56425">
    <property type="entry name" value="Succinate dehydrogenase/fumarate reductase flavoprotein, catalytic domain"/>
    <property type="match status" value="1"/>
</dbReference>
<keyword evidence="5" id="KW-0472">Membrane</keyword>
<dbReference type="Proteomes" id="UP000014480">
    <property type="component" value="Unassembled WGS sequence"/>
</dbReference>
<keyword evidence="3" id="KW-0274">FAD</keyword>
<comment type="cofactor">
    <cofactor evidence="1">
        <name>FAD</name>
        <dbReference type="ChEBI" id="CHEBI:57692"/>
    </cofactor>
</comment>
<dbReference type="EMBL" id="AMCV02000052">
    <property type="protein sequence ID" value="TDZ14315.1"/>
    <property type="molecule type" value="Genomic_DNA"/>
</dbReference>
<dbReference type="NCBIfam" id="TIGR01813">
    <property type="entry name" value="flavo_cyto_c"/>
    <property type="match status" value="1"/>
</dbReference>
<keyword evidence="5" id="KW-0812">Transmembrane</keyword>
<dbReference type="GO" id="GO:0016491">
    <property type="term" value="F:oxidoreductase activity"/>
    <property type="evidence" value="ECO:0007669"/>
    <property type="project" value="UniProtKB-KW"/>
</dbReference>
<dbReference type="InterPro" id="IPR036188">
    <property type="entry name" value="FAD/NAD-bd_sf"/>
</dbReference>
<dbReference type="PANTHER" id="PTHR43400:SF12">
    <property type="entry name" value="FUMARATE REDUCTASE"/>
    <property type="match status" value="1"/>
</dbReference>
<evidence type="ECO:0000256" key="4">
    <source>
        <dbReference type="ARBA" id="ARBA00023002"/>
    </source>
</evidence>
<accession>A0A484F9X7</accession>
<sequence length="607" mass="65526">MAYYGLLDDVKSTGQNCLDLQQRCETHNGIYRTQLAETRQRRIWRHSHSTKSDEDSRKHRKYAQLHQVYSFPPTKGLCPSQTPSRAAMSLRPIRRFIVTLILGIITALLGMRYHRPMTNTLTTLGHQTSRFPFSTATMAQRKPVIVVGSGLAGLSAAQEALNAGASVQMLDRAPKPGGNSIKASSGINGANTRFQRAAGVARDDLFYDDTVKSAGARFAEAEGGVDRPKLVRLLTQSSENAVSWLADEVGVDLGVVAPLGGHSVARTHRGAGKTPPGAAIVTALLRKLHEHPDFHLTSSAEVTKLIFEDGKVLGVRYTREGEHRTLEGPVVFAAGGFAGDATGLLARHRPDLAGFPSTNEARPASHGILEAVGAEFVDMDSVQIHPTGFVDPRDPDARYKFLAAEVLRGEGGILLSARGGRFVNEMETREHVSRAVMQLPVREGGEVRQWDVTLLMDPGASEAAEGHLGFYLWKGLMEKKKVKDLSPELIKAIDDYAALVASGTDSAFGRRTFGRWRLEAGESNREEEVCVGRVTPITHFTMGGASFNENAQVLRGDKTAIEGLWAAGEITGGIHGDNRLGGSSLLECVVFGRIAGQQAAKAVTASP</sequence>
<protein>
    <submittedName>
        <fullName evidence="7">Fumarate reductase</fullName>
    </submittedName>
</protein>
<dbReference type="InterPro" id="IPR027477">
    <property type="entry name" value="Succ_DH/fumarate_Rdtase_cat_sf"/>
</dbReference>
<evidence type="ECO:0000313" key="8">
    <source>
        <dbReference type="Proteomes" id="UP000014480"/>
    </source>
</evidence>
<name>A0A484F9X7_COLOR</name>
<evidence type="ECO:0000256" key="3">
    <source>
        <dbReference type="ARBA" id="ARBA00022827"/>
    </source>
</evidence>
<dbReference type="STRING" id="1213857.A0A484F9X7"/>
<dbReference type="GO" id="GO:0010181">
    <property type="term" value="F:FMN binding"/>
    <property type="evidence" value="ECO:0007669"/>
    <property type="project" value="InterPro"/>
</dbReference>
<evidence type="ECO:0000256" key="2">
    <source>
        <dbReference type="ARBA" id="ARBA00022630"/>
    </source>
</evidence>
<dbReference type="InterPro" id="IPR010960">
    <property type="entry name" value="Flavocytochrome_c"/>
</dbReference>
<dbReference type="SUPFAM" id="SSF51905">
    <property type="entry name" value="FAD/NAD(P)-binding domain"/>
    <property type="match status" value="1"/>
</dbReference>
<evidence type="ECO:0000256" key="1">
    <source>
        <dbReference type="ARBA" id="ARBA00001974"/>
    </source>
</evidence>
<evidence type="ECO:0000313" key="7">
    <source>
        <dbReference type="EMBL" id="TDZ14315.1"/>
    </source>
</evidence>
<dbReference type="PANTHER" id="PTHR43400">
    <property type="entry name" value="FUMARATE REDUCTASE"/>
    <property type="match status" value="1"/>
</dbReference>
<dbReference type="InterPro" id="IPR003953">
    <property type="entry name" value="FAD-dep_OxRdtase_2_FAD-bd"/>
</dbReference>
<dbReference type="Gene3D" id="3.90.700.10">
    <property type="entry name" value="Succinate dehydrogenase/fumarate reductase flavoprotein, catalytic domain"/>
    <property type="match status" value="1"/>
</dbReference>
<dbReference type="Gene3D" id="3.50.50.60">
    <property type="entry name" value="FAD/NAD(P)-binding domain"/>
    <property type="match status" value="1"/>
</dbReference>